<evidence type="ECO:0000256" key="4">
    <source>
        <dbReference type="ARBA" id="ARBA00022737"/>
    </source>
</evidence>
<evidence type="ECO:0000256" key="6">
    <source>
        <dbReference type="ARBA" id="ARBA00023004"/>
    </source>
</evidence>
<evidence type="ECO:0000259" key="8">
    <source>
        <dbReference type="PROSITE" id="PS51379"/>
    </source>
</evidence>
<keyword evidence="6" id="KW-0408">Iron</keyword>
<organism evidence="9 10">
    <name type="scientific">Desulforamulus profundi</name>
    <dbReference type="NCBI Taxonomy" id="1383067"/>
    <lineage>
        <taxon>Bacteria</taxon>
        <taxon>Bacillati</taxon>
        <taxon>Bacillota</taxon>
        <taxon>Clostridia</taxon>
        <taxon>Eubacteriales</taxon>
        <taxon>Peptococcaceae</taxon>
        <taxon>Desulforamulus</taxon>
    </lineage>
</organism>
<proteinExistence type="predicted"/>
<evidence type="ECO:0000313" key="9">
    <source>
        <dbReference type="EMBL" id="PHJ39587.1"/>
    </source>
</evidence>
<feature type="domain" description="4Fe-4S ferredoxin-type" evidence="8">
    <location>
        <begin position="62"/>
        <end position="91"/>
    </location>
</feature>
<evidence type="ECO:0000256" key="2">
    <source>
        <dbReference type="ARBA" id="ARBA00022485"/>
    </source>
</evidence>
<gene>
    <name evidence="9" type="ORF">P378_02575</name>
</gene>
<feature type="domain" description="4Fe-4S ferredoxin-type" evidence="8">
    <location>
        <begin position="29"/>
        <end position="58"/>
    </location>
</feature>
<reference evidence="9 10" key="1">
    <citation type="submission" date="2013-09" db="EMBL/GenBank/DDBJ databases">
        <title>Biodegradation of hydrocarbons in the deep terrestrial subsurface : characterization of a microbial consortium composed of two Desulfotomaculum species originating from a deep geological formation.</title>
        <authorList>
            <person name="Aullo T."/>
            <person name="Berlendis S."/>
            <person name="Lascourreges J.-F."/>
            <person name="Dessort D."/>
            <person name="Saint-Laurent S."/>
            <person name="Schraauwers B."/>
            <person name="Mas J."/>
            <person name="Magot M."/>
            <person name="Ranchou-Peyruse A."/>
        </authorList>
    </citation>
    <scope>NUCLEOTIDE SEQUENCE [LARGE SCALE GENOMIC DNA]</scope>
    <source>
        <strain evidence="9 10">Bs107</strain>
    </source>
</reference>
<dbReference type="GO" id="GO:0051539">
    <property type="term" value="F:4 iron, 4 sulfur cluster binding"/>
    <property type="evidence" value="ECO:0007669"/>
    <property type="project" value="UniProtKB-KW"/>
</dbReference>
<evidence type="ECO:0000256" key="1">
    <source>
        <dbReference type="ARBA" id="ARBA00022448"/>
    </source>
</evidence>
<dbReference type="Gene3D" id="3.30.70.20">
    <property type="match status" value="1"/>
</dbReference>
<dbReference type="PANTHER" id="PTHR43687">
    <property type="entry name" value="ADENYLYLSULFATE REDUCTASE, BETA SUBUNIT"/>
    <property type="match status" value="1"/>
</dbReference>
<evidence type="ECO:0000256" key="5">
    <source>
        <dbReference type="ARBA" id="ARBA00022982"/>
    </source>
</evidence>
<dbReference type="PROSITE" id="PS00198">
    <property type="entry name" value="4FE4S_FER_1"/>
    <property type="match status" value="2"/>
</dbReference>
<keyword evidence="2" id="KW-0004">4Fe-4S</keyword>
<dbReference type="PANTHER" id="PTHR43687:SF6">
    <property type="entry name" value="L-ASPARTATE SEMIALDEHYDE SULFURTRANSFERASE IRON-SULFUR SUBUNIT"/>
    <property type="match status" value="1"/>
</dbReference>
<dbReference type="InterPro" id="IPR017896">
    <property type="entry name" value="4Fe4S_Fe-S-bd"/>
</dbReference>
<dbReference type="EMBL" id="AWQQ01000017">
    <property type="protein sequence ID" value="PHJ39587.1"/>
    <property type="molecule type" value="Genomic_DNA"/>
</dbReference>
<dbReference type="InterPro" id="IPR017900">
    <property type="entry name" value="4Fe4S_Fe_S_CS"/>
</dbReference>
<keyword evidence="3" id="KW-0479">Metal-binding</keyword>
<dbReference type="RefSeq" id="WP_099082125.1">
    <property type="nucleotide sequence ID" value="NZ_AWQQ01000017.1"/>
</dbReference>
<evidence type="ECO:0000313" key="10">
    <source>
        <dbReference type="Proteomes" id="UP000222564"/>
    </source>
</evidence>
<keyword evidence="7" id="KW-0411">Iron-sulfur</keyword>
<comment type="caution">
    <text evidence="9">The sequence shown here is derived from an EMBL/GenBank/DDBJ whole genome shotgun (WGS) entry which is preliminary data.</text>
</comment>
<dbReference type="Gene3D" id="3.30.70.3270">
    <property type="match status" value="1"/>
</dbReference>
<dbReference type="AlphaFoldDB" id="A0A2C6MB25"/>
<dbReference type="Proteomes" id="UP000222564">
    <property type="component" value="Unassembled WGS sequence"/>
</dbReference>
<keyword evidence="5" id="KW-0249">Electron transport</keyword>
<dbReference type="Pfam" id="PF00037">
    <property type="entry name" value="Fer4"/>
    <property type="match status" value="2"/>
</dbReference>
<dbReference type="PROSITE" id="PS51379">
    <property type="entry name" value="4FE4S_FER_2"/>
    <property type="match status" value="2"/>
</dbReference>
<protein>
    <submittedName>
        <fullName evidence="9">Formate hydrogenlyase complex iron-sulfur subunit</fullName>
    </submittedName>
</protein>
<keyword evidence="10" id="KW-1185">Reference proteome</keyword>
<dbReference type="InterPro" id="IPR050572">
    <property type="entry name" value="Fe-S_Ferredoxin"/>
</dbReference>
<name>A0A2C6MB25_9FIRM</name>
<evidence type="ECO:0000256" key="3">
    <source>
        <dbReference type="ARBA" id="ARBA00022723"/>
    </source>
</evidence>
<dbReference type="GO" id="GO:0016829">
    <property type="term" value="F:lyase activity"/>
    <property type="evidence" value="ECO:0007669"/>
    <property type="project" value="UniProtKB-KW"/>
</dbReference>
<keyword evidence="9" id="KW-0456">Lyase</keyword>
<sequence>MFEVIRKIWKTGIVTRKLPSEEAPRRYRGKLDIQPHKCKNCGACVAACPTGAIEVLSNDECCELVVSYGKCIFCGICAEVCETQIMRMTNGYHLATKNKKDLIQVVRIPQ</sequence>
<dbReference type="SUPFAM" id="SSF54862">
    <property type="entry name" value="4Fe-4S ferredoxins"/>
    <property type="match status" value="1"/>
</dbReference>
<evidence type="ECO:0000256" key="7">
    <source>
        <dbReference type="ARBA" id="ARBA00023014"/>
    </source>
</evidence>
<keyword evidence="4" id="KW-0677">Repeat</keyword>
<dbReference type="GO" id="GO:0046872">
    <property type="term" value="F:metal ion binding"/>
    <property type="evidence" value="ECO:0007669"/>
    <property type="project" value="UniProtKB-KW"/>
</dbReference>
<dbReference type="OrthoDB" id="9804603at2"/>
<accession>A0A2C6MB25</accession>
<keyword evidence="1" id="KW-0813">Transport</keyword>